<accession>A0ABX3P8Y6</accession>
<dbReference type="RefSeq" id="WP_081177551.1">
    <property type="nucleotide sequence ID" value="NZ_MSPX01000024.1"/>
</dbReference>
<comment type="caution">
    <text evidence="2">The sequence shown here is derived from an EMBL/GenBank/DDBJ whole genome shotgun (WGS) entry which is preliminary data.</text>
</comment>
<sequence>MRAPASRCQNVIATGRRRTPRPNAAQASLARQRPAEIAIRAIGKLLFSHQTWRVDLFSSFP</sequence>
<dbReference type="Proteomes" id="UP000192652">
    <property type="component" value="Unassembled WGS sequence"/>
</dbReference>
<organism evidence="2 3">
    <name type="scientific">Xaviernesmea rhizosphaerae</name>
    <dbReference type="NCBI Taxonomy" id="1672749"/>
    <lineage>
        <taxon>Bacteria</taxon>
        <taxon>Pseudomonadati</taxon>
        <taxon>Pseudomonadota</taxon>
        <taxon>Alphaproteobacteria</taxon>
        <taxon>Hyphomicrobiales</taxon>
        <taxon>Rhizobiaceae</taxon>
        <taxon>Rhizobium/Agrobacterium group</taxon>
        <taxon>Xaviernesmea</taxon>
    </lineage>
</organism>
<feature type="region of interest" description="Disordered" evidence="1">
    <location>
        <begin position="1"/>
        <end position="30"/>
    </location>
</feature>
<dbReference type="EMBL" id="MSPX01000024">
    <property type="protein sequence ID" value="OQP84062.1"/>
    <property type="molecule type" value="Genomic_DNA"/>
</dbReference>
<evidence type="ECO:0000313" key="2">
    <source>
        <dbReference type="EMBL" id="OQP84062.1"/>
    </source>
</evidence>
<name>A0ABX3P8Y6_9HYPH</name>
<proteinExistence type="predicted"/>
<keyword evidence="3" id="KW-1185">Reference proteome</keyword>
<evidence type="ECO:0000256" key="1">
    <source>
        <dbReference type="SAM" id="MobiDB-lite"/>
    </source>
</evidence>
<protein>
    <submittedName>
        <fullName evidence="2">Uncharacterized protein</fullName>
    </submittedName>
</protein>
<gene>
    <name evidence="2" type="ORF">BTR14_20650</name>
</gene>
<evidence type="ECO:0000313" key="3">
    <source>
        <dbReference type="Proteomes" id="UP000192652"/>
    </source>
</evidence>
<reference evidence="2 3" key="1">
    <citation type="journal article" date="2017" name="Antonie Van Leeuwenhoek">
        <title>Rhizobium rhizosphaerae sp. nov., a novel species isolated from rice rhizosphere.</title>
        <authorList>
            <person name="Zhao J.J."/>
            <person name="Zhang J."/>
            <person name="Zhang R.J."/>
            <person name="Zhang C.W."/>
            <person name="Yin H.Q."/>
            <person name="Zhang X.X."/>
        </authorList>
    </citation>
    <scope>NUCLEOTIDE SEQUENCE [LARGE SCALE GENOMIC DNA]</scope>
    <source>
        <strain evidence="2 3">RD15</strain>
    </source>
</reference>